<accession>G2E7X1</accession>
<reference evidence="1 2" key="1">
    <citation type="submission" date="2011-06" db="EMBL/GenBank/DDBJ databases">
        <title>The draft genome of Thiorhodococcus drewsii AZ1.</title>
        <authorList>
            <consortium name="US DOE Joint Genome Institute (JGI-PGF)"/>
            <person name="Lucas S."/>
            <person name="Han J."/>
            <person name="Lapidus A."/>
            <person name="Cheng J.-F."/>
            <person name="Goodwin L."/>
            <person name="Pitluck S."/>
            <person name="Peters L."/>
            <person name="Land M.L."/>
            <person name="Hauser L."/>
            <person name="Vogl K."/>
            <person name="Liu Z."/>
            <person name="Imhoff J."/>
            <person name="Thiel V."/>
            <person name="Frigaard N.-U."/>
            <person name="Bryant D.A."/>
            <person name="Woyke T.J."/>
        </authorList>
    </citation>
    <scope>NUCLEOTIDE SEQUENCE [LARGE SCALE GENOMIC DNA]</scope>
    <source>
        <strain evidence="1 2">AZ1</strain>
    </source>
</reference>
<evidence type="ECO:0008006" key="3">
    <source>
        <dbReference type="Google" id="ProtNLM"/>
    </source>
</evidence>
<dbReference type="PATRIC" id="fig|765913.3.peg.4455"/>
<evidence type="ECO:0000313" key="2">
    <source>
        <dbReference type="Proteomes" id="UP000004200"/>
    </source>
</evidence>
<dbReference type="STRING" id="765913.ThidrDRAFT_4385"/>
<proteinExistence type="predicted"/>
<name>G2E7X1_9GAMM</name>
<dbReference type="InterPro" id="IPR027600">
    <property type="entry name" value="HprK-rel_A"/>
</dbReference>
<dbReference type="SUPFAM" id="SSF53795">
    <property type="entry name" value="PEP carboxykinase-like"/>
    <property type="match status" value="1"/>
</dbReference>
<dbReference type="AlphaFoldDB" id="G2E7X1"/>
<dbReference type="RefSeq" id="WP_007043097.1">
    <property type="nucleotide sequence ID" value="NZ_AFWT01000058.1"/>
</dbReference>
<organism evidence="1 2">
    <name type="scientific">Thiorhodococcus drewsii AZ1</name>
    <dbReference type="NCBI Taxonomy" id="765913"/>
    <lineage>
        <taxon>Bacteria</taxon>
        <taxon>Pseudomonadati</taxon>
        <taxon>Pseudomonadota</taxon>
        <taxon>Gammaproteobacteria</taxon>
        <taxon>Chromatiales</taxon>
        <taxon>Chromatiaceae</taxon>
        <taxon>Thiorhodococcus</taxon>
    </lineage>
</organism>
<dbReference type="InterPro" id="IPR027417">
    <property type="entry name" value="P-loop_NTPase"/>
</dbReference>
<dbReference type="Gene3D" id="3.40.50.300">
    <property type="entry name" value="P-loop containing nucleotide triphosphate hydrolases"/>
    <property type="match status" value="1"/>
</dbReference>
<keyword evidence="2" id="KW-1185">Reference proteome</keyword>
<sequence length="306" mass="34292">MKISEFTPAAWSRALRGGDGVVVRIGPFVVRMQTAVSDLARLLHEMWGHYPLCPEEPLRDCHLRVDWNGWYRPWFRPSSIFRVDGRAPFGPFPARHHLPMLEWGLNFCIAQRSHHLLLLHSAVLERNGNALLLPAWPGHGKSTLCAALAHSGWRLFSDEFGLVDAERGQLLPFPRLIPLKNTSIEVIRDFAPKAHLGPTFLGTRKGNVAHVRPPEESVTRMSEPARARWLVFPRWVADAPLQLEPMVKPEAFLMVATNAFNYEVVGQQAFELVGRMVNGSDCYRLVYSDLAEAIAALDALAGGARV</sequence>
<protein>
    <recommendedName>
        <fullName evidence="3">HprK-related kinase A</fullName>
    </recommendedName>
</protein>
<comment type="caution">
    <text evidence="1">The sequence shown here is derived from an EMBL/GenBank/DDBJ whole genome shotgun (WGS) entry which is preliminary data.</text>
</comment>
<dbReference type="eggNOG" id="COG5265">
    <property type="taxonomic scope" value="Bacteria"/>
</dbReference>
<evidence type="ECO:0000313" key="1">
    <source>
        <dbReference type="EMBL" id="EGV27811.1"/>
    </source>
</evidence>
<dbReference type="Proteomes" id="UP000004200">
    <property type="component" value="Unassembled WGS sequence"/>
</dbReference>
<dbReference type="NCBIfam" id="TIGR04352">
    <property type="entry name" value="HprK_rel_A"/>
    <property type="match status" value="1"/>
</dbReference>
<dbReference type="EMBL" id="AFWT01000058">
    <property type="protein sequence ID" value="EGV27811.1"/>
    <property type="molecule type" value="Genomic_DNA"/>
</dbReference>
<gene>
    <name evidence="1" type="ORF">ThidrDRAFT_4385</name>
</gene>